<evidence type="ECO:0000313" key="4">
    <source>
        <dbReference type="Proteomes" id="UP001472866"/>
    </source>
</evidence>
<name>A0AAX4PM28_9CHLO</name>
<evidence type="ECO:0000256" key="2">
    <source>
        <dbReference type="SAM" id="MobiDB-lite"/>
    </source>
</evidence>
<dbReference type="EMBL" id="CP151518">
    <property type="protein sequence ID" value="WZN67182.1"/>
    <property type="molecule type" value="Genomic_DNA"/>
</dbReference>
<reference evidence="3 4" key="1">
    <citation type="submission" date="2024-03" db="EMBL/GenBank/DDBJ databases">
        <title>Complete genome sequence of the green alga Chloropicon roscoffensis RCC1871.</title>
        <authorList>
            <person name="Lemieux C."/>
            <person name="Pombert J.-F."/>
            <person name="Otis C."/>
            <person name="Turmel M."/>
        </authorList>
    </citation>
    <scope>NUCLEOTIDE SEQUENCE [LARGE SCALE GENOMIC DNA]</scope>
    <source>
        <strain evidence="3 4">RCC1871</strain>
    </source>
</reference>
<keyword evidence="1" id="KW-0175">Coiled coil</keyword>
<sequence length="467" mass="53343">MFHMMSYREKRQKKSRMASAIIDLKGPVAEIEKVPMKDDLNTTYSITEDSRNQFKEELHDIMQRVNRMPVVTNKTADHTIVESSAEVKAELKNLDDLIRNIEQWKDALIENEALPINLLVSLTVSVSWLLRCKAELTSKVDSLVKMSGELTNEYLLHRSRELNQALLDKITENAVLKVVEDENDKLKKKERSLAIAQRFARFALKMKAMREKRRRNKASREGSSYSRYSSMTSRRTTPAASMLPLFERGSIIHHHDANVQRMKERPSFEQETVDHALAGQQNEMGRAQAHHPMMMGQAQPKIQYSSFTSQMLDEEPYIWKASKNAKAPPPPDEKGAGIFAAIPSQVIDNFKPNSYVLAPLPQDVLEGMETGKGKEESVLSRRESFLNDLHMTSFTDLVKRPSPAGDQGDLVCDGLHGLPEKQVYSRQEVLEARIKHAKQLHQLQEIFEQRIRSVNQYYQEIISSQAG</sequence>
<feature type="compositionally biased region" description="Low complexity" evidence="2">
    <location>
        <begin position="223"/>
        <end position="237"/>
    </location>
</feature>
<organism evidence="3 4">
    <name type="scientific">Chloropicon roscoffensis</name>
    <dbReference type="NCBI Taxonomy" id="1461544"/>
    <lineage>
        <taxon>Eukaryota</taxon>
        <taxon>Viridiplantae</taxon>
        <taxon>Chlorophyta</taxon>
        <taxon>Chloropicophyceae</taxon>
        <taxon>Chloropicales</taxon>
        <taxon>Chloropicaceae</taxon>
        <taxon>Chloropicon</taxon>
    </lineage>
</organism>
<keyword evidence="4" id="KW-1185">Reference proteome</keyword>
<evidence type="ECO:0000256" key="1">
    <source>
        <dbReference type="SAM" id="Coils"/>
    </source>
</evidence>
<accession>A0AAX4PM28</accession>
<protein>
    <submittedName>
        <fullName evidence="3">Uncharacterized protein</fullName>
    </submittedName>
</protein>
<dbReference type="Proteomes" id="UP001472866">
    <property type="component" value="Chromosome 18"/>
</dbReference>
<dbReference type="AlphaFoldDB" id="A0AAX4PM28"/>
<proteinExistence type="predicted"/>
<evidence type="ECO:0000313" key="3">
    <source>
        <dbReference type="EMBL" id="WZN67182.1"/>
    </source>
</evidence>
<gene>
    <name evidence="3" type="ORF">HKI87_18g87540</name>
</gene>
<feature type="coiled-coil region" evidence="1">
    <location>
        <begin position="87"/>
        <end position="114"/>
    </location>
</feature>
<feature type="region of interest" description="Disordered" evidence="2">
    <location>
        <begin position="210"/>
        <end position="237"/>
    </location>
</feature>